<keyword evidence="3" id="KW-1185">Reference proteome</keyword>
<protein>
    <submittedName>
        <fullName evidence="2">Non-ribosomal peptide synthetase</fullName>
    </submittedName>
</protein>
<feature type="domain" description="Carrier" evidence="1">
    <location>
        <begin position="503"/>
        <end position="578"/>
    </location>
</feature>
<dbReference type="Pfam" id="PF00501">
    <property type="entry name" value="AMP-binding"/>
    <property type="match status" value="1"/>
</dbReference>
<dbReference type="PROSITE" id="PS50075">
    <property type="entry name" value="CARRIER"/>
    <property type="match status" value="1"/>
</dbReference>
<dbReference type="InterPro" id="IPR045851">
    <property type="entry name" value="AMP-bd_C_sf"/>
</dbReference>
<dbReference type="Gene3D" id="3.30.300.30">
    <property type="match status" value="1"/>
</dbReference>
<dbReference type="Gene3D" id="1.10.1200.10">
    <property type="entry name" value="ACP-like"/>
    <property type="match status" value="1"/>
</dbReference>
<dbReference type="InterPro" id="IPR020845">
    <property type="entry name" value="AMP-binding_CS"/>
</dbReference>
<dbReference type="SUPFAM" id="SSF47336">
    <property type="entry name" value="ACP-like"/>
    <property type="match status" value="1"/>
</dbReference>
<dbReference type="InterPro" id="IPR009081">
    <property type="entry name" value="PP-bd_ACP"/>
</dbReference>
<sequence>MPVVDTVVNTTFLAPTLIARLESTARNFANRLAVQDETRTLTFADFYNEVKSLSTRLKTLIQPGDHVAVQLKRGLDYIVAAYAIWQAGGVYLPLDEQWPKSRIEGILHQAHVQVLIHASNAGHGITLTTLTPNPRIELPTIGTPAYIIHTSGTTGTPKGVVVSHESLLHLVDSHQRNIYQPHGVTEGHVVVNASFCFDSSLERLALVALGYSVHVVSDQVRKSPFELVNYLHNHHIVNIDLVPSHLKVLLNAGLDETCDALQLVIVGGEAINTELWQELAASKKIYINVYGPTENTINTTFCEIKGEIPHIGQPFENVVCLILDENEQTCLLGTAGELLVAGPHLSLGYYNAPILTSRAFVTLNGQRYYRTGDLVQQNEQKNLLFLGRIDDQVKINGYRIELSDVQHHLAQLPCVQYAAVTPIKLSSGHALLASVVWYAGAGNLTFADLAKQLNQKLPAYMVPEHWQQLDTLPLTDNLKLDHKFLLNHWQNHQNKFNETVTENLVSATEHQILCIWQRILMRDSLSLNDHFFSVGGNSMTAMILLIELNKVTPHKVELADIFKYPTIRKMAVWLNSYTEQTEVQ</sequence>
<gene>
    <name evidence="2" type="ORF">QL112_002015</name>
</gene>
<organism evidence="2 3">
    <name type="scientific">Xenorhabdus griffiniae</name>
    <dbReference type="NCBI Taxonomy" id="351672"/>
    <lineage>
        <taxon>Bacteria</taxon>
        <taxon>Pseudomonadati</taxon>
        <taxon>Pseudomonadota</taxon>
        <taxon>Gammaproteobacteria</taxon>
        <taxon>Enterobacterales</taxon>
        <taxon>Morganellaceae</taxon>
        <taxon>Xenorhabdus</taxon>
    </lineage>
</organism>
<evidence type="ECO:0000259" key="1">
    <source>
        <dbReference type="PROSITE" id="PS50075"/>
    </source>
</evidence>
<dbReference type="EMBL" id="CP133647">
    <property type="protein sequence ID" value="WNH02538.1"/>
    <property type="molecule type" value="Genomic_DNA"/>
</dbReference>
<evidence type="ECO:0000313" key="3">
    <source>
        <dbReference type="Proteomes" id="UP001300348"/>
    </source>
</evidence>
<accession>A0ABY9XIU2</accession>
<dbReference type="GeneID" id="88854294"/>
<dbReference type="Pfam" id="PF00550">
    <property type="entry name" value="PP-binding"/>
    <property type="match status" value="1"/>
</dbReference>
<dbReference type="Pfam" id="PF13193">
    <property type="entry name" value="AMP-binding_C"/>
    <property type="match status" value="1"/>
</dbReference>
<evidence type="ECO:0000313" key="2">
    <source>
        <dbReference type="EMBL" id="WNH02538.1"/>
    </source>
</evidence>
<dbReference type="InterPro" id="IPR025110">
    <property type="entry name" value="AMP-bd_C"/>
</dbReference>
<dbReference type="SUPFAM" id="SSF56801">
    <property type="entry name" value="Acetyl-CoA synthetase-like"/>
    <property type="match status" value="1"/>
</dbReference>
<dbReference type="InterPro" id="IPR042099">
    <property type="entry name" value="ANL_N_sf"/>
</dbReference>
<dbReference type="PANTHER" id="PTHR45527:SF1">
    <property type="entry name" value="FATTY ACID SYNTHASE"/>
    <property type="match status" value="1"/>
</dbReference>
<dbReference type="RefSeq" id="WP_189759566.1">
    <property type="nucleotide sequence ID" value="NZ_CAWPOC010000212.1"/>
</dbReference>
<proteinExistence type="predicted"/>
<dbReference type="InterPro" id="IPR036736">
    <property type="entry name" value="ACP-like_sf"/>
</dbReference>
<dbReference type="PANTHER" id="PTHR45527">
    <property type="entry name" value="NONRIBOSOMAL PEPTIDE SYNTHETASE"/>
    <property type="match status" value="1"/>
</dbReference>
<dbReference type="PROSITE" id="PS00455">
    <property type="entry name" value="AMP_BINDING"/>
    <property type="match status" value="1"/>
</dbReference>
<dbReference type="CDD" id="cd05930">
    <property type="entry name" value="A_NRPS"/>
    <property type="match status" value="1"/>
</dbReference>
<dbReference type="Proteomes" id="UP001300348">
    <property type="component" value="Chromosome"/>
</dbReference>
<name>A0ABY9XIU2_9GAMM</name>
<dbReference type="InterPro" id="IPR000873">
    <property type="entry name" value="AMP-dep_synth/lig_dom"/>
</dbReference>
<dbReference type="Gene3D" id="3.40.50.12780">
    <property type="entry name" value="N-terminal domain of ligase-like"/>
    <property type="match status" value="1"/>
</dbReference>
<reference evidence="2 3" key="1">
    <citation type="journal article" date="2023" name="Access Microbiol">
        <title>The genome of a steinernematid-associated Pseudomonas piscis bacterium encodes the biosynthesis of insect toxins.</title>
        <authorList>
            <person name="Awori R.M."/>
            <person name="Hendre P."/>
            <person name="Amugune N.O."/>
        </authorList>
    </citation>
    <scope>NUCLEOTIDE SEQUENCE [LARGE SCALE GENOMIC DNA]</scope>
    <source>
        <strain evidence="2 3">97</strain>
    </source>
</reference>